<sequence>MSEEKGNTIASIEIRFDNDPWLEDIFEVEDEIEPVQKLTVDADGNVDFYAQVYSFVEDKKLKPRRFDGQIPVEVTNVLYSAVLQFIVKNEHVATDYSLGLWNIVVTFITGEKYQFVGSTDAETAEETSNILRQCIPIPGLRLFDGNYSDPYGGDEITRLTLNYHRKSKLPRALSINGEELITTWRYTESLVIDGETETVQIIQNLDEDTEARHFFRMKNRIKMLMDDLKDEGLLKDLDIPTGKIPKNPDETITFELVIEYAKRDTQELKGRFDLAHLPENWFLIVDAIQDTLDNFGKGEILHGLQQIDSKSRKKQIVCGVSFQESDEIRYYITDNKKIQVGDLVEVPLGYANSFSTIGYVETVEMYAPKDVPFPMESAKYILHVLNRH</sequence>
<comment type="caution">
    <text evidence="1">The sequence shown here is derived from an EMBL/GenBank/DDBJ whole genome shotgun (WGS) entry which is preliminary data.</text>
</comment>
<organism evidence="1 2">
    <name type="scientific">Aerococcus agrisoli</name>
    <dbReference type="NCBI Taxonomy" id="2487350"/>
    <lineage>
        <taxon>Bacteria</taxon>
        <taxon>Bacillati</taxon>
        <taxon>Bacillota</taxon>
        <taxon>Bacilli</taxon>
        <taxon>Lactobacillales</taxon>
        <taxon>Aerococcaceae</taxon>
        <taxon>Aerococcus</taxon>
    </lineage>
</organism>
<proteinExistence type="predicted"/>
<dbReference type="Proteomes" id="UP000273977">
    <property type="component" value="Unassembled WGS sequence"/>
</dbReference>
<evidence type="ECO:0000313" key="2">
    <source>
        <dbReference type="Proteomes" id="UP000273977"/>
    </source>
</evidence>
<reference evidence="1 2" key="1">
    <citation type="submission" date="2018-11" db="EMBL/GenBank/DDBJ databases">
        <title>Aerococcus sp. SJQ22, whole genome shotgun sequence.</title>
        <authorList>
            <person name="Sun L."/>
            <person name="Gao X."/>
            <person name="Chen W."/>
            <person name="Huang K."/>
        </authorList>
    </citation>
    <scope>NUCLEOTIDE SEQUENCE [LARGE SCALE GENOMIC DNA]</scope>
    <source>
        <strain evidence="1 2">SJQ22</strain>
    </source>
</reference>
<dbReference type="RefSeq" id="WP_123781317.1">
    <property type="nucleotide sequence ID" value="NZ_RKMG01000044.1"/>
</dbReference>
<gene>
    <name evidence="1" type="ORF">EF384_09090</name>
</gene>
<dbReference type="EMBL" id="RKMG01000044">
    <property type="protein sequence ID" value="RPA55931.1"/>
    <property type="molecule type" value="Genomic_DNA"/>
</dbReference>
<evidence type="ECO:0000313" key="1">
    <source>
        <dbReference type="EMBL" id="RPA55931.1"/>
    </source>
</evidence>
<dbReference type="AlphaFoldDB" id="A0A3N4GAC0"/>
<dbReference type="OrthoDB" id="3191556at2"/>
<keyword evidence="2" id="KW-1185">Reference proteome</keyword>
<accession>A0A3N4GAC0</accession>
<name>A0A3N4GAC0_9LACT</name>
<protein>
    <submittedName>
        <fullName evidence="1">Uncharacterized protein</fullName>
    </submittedName>
</protein>